<dbReference type="GO" id="GO:0008270">
    <property type="term" value="F:zinc ion binding"/>
    <property type="evidence" value="ECO:0007669"/>
    <property type="project" value="InterPro"/>
</dbReference>
<evidence type="ECO:0000259" key="5">
    <source>
        <dbReference type="SMART" id="SM00906"/>
    </source>
</evidence>
<feature type="compositionally biased region" description="Low complexity" evidence="3">
    <location>
        <begin position="648"/>
        <end position="675"/>
    </location>
</feature>
<sequence>MNMSSAEEDIYDAEANPTRIAKKRRVQRACDVCRRKKSDGSQMPGNKCSNCSAYNFECKYEEAAKRRGPPKGYVESLESRLEKMEGLLQRLCPDADFTEELGAPVDRQSFVRDSLSRTLQVTGSYRPPSQLSGNGLTSTDDRGDHELDPSDDEYASNSRLHALQDNFNDLNINFRFFGRSSGANLVQAAFDLKSGYDDTEQEHMRLRMANRRPEFWTQHTVPRYTFPEPDLIDHLVDLFFSRINLFLPILHRPTFERRLRENLHFRDQAFGSVLLCLCACASRYSDDPRVLLDGPPAWHSSGWKWFGQVQMLRRSLMGPHSDGVVDLTTRFLNTRHRQLACLFLQGCSAPQSCWTMIGVGLRLIQDVGRHRKKLYSSMSLVEAEQWRRAFWVLVVLDRLMSASLGRPCAIQEEDFDVDMPTDVDDEYWENEHDPEQAFKQPPGKPSLLSYFICFIKLNQVLAVALRTIYSINKSKIFLGFVGPHWEQHIVAELDSRLNEWIDTVPGHLKWDTTGQNFKELQWFLQSASLHSHYYHLQILVHRPFIPTPRKPSPLSFPSLAICTNAARSCAHVLPAFTAGIVLLLNIWGAKRSGGVADPAREMEDVHKCMAVLQVAEVRDVLYELASVGDLPLPQPNPSSSKRERDSDSPVSLQSSSSTSTSSRPPQLSQLPQAPQRVLGAGSGGTPFSDAFTQQAPSSGDILPPHHPPPPPPPPPPQTQSFTYAHLPTHSDELARVPSHVFRISISISISNINININTSINNINTSTSTSINISIIIPQRQCSPCPHFHHYQRDTHTSRHRSGGLHRARTRIPRTSQRLLTERGRGRMGIWMFGRLCLQVTSACCFCCIM</sequence>
<dbReference type="AlphaFoldDB" id="A0AAD4M1I4"/>
<feature type="domain" description="Zn(2)-C6 fungal-type" evidence="4">
    <location>
        <begin position="24"/>
        <end position="69"/>
    </location>
</feature>
<keyword evidence="2" id="KW-0539">Nucleus</keyword>
<reference evidence="6" key="1">
    <citation type="journal article" date="2022" name="New Phytol.">
        <title>Evolutionary transition to the ectomycorrhizal habit in the genomes of a hyperdiverse lineage of mushroom-forming fungi.</title>
        <authorList>
            <person name="Looney B."/>
            <person name="Miyauchi S."/>
            <person name="Morin E."/>
            <person name="Drula E."/>
            <person name="Courty P.E."/>
            <person name="Kohler A."/>
            <person name="Kuo A."/>
            <person name="LaButti K."/>
            <person name="Pangilinan J."/>
            <person name="Lipzen A."/>
            <person name="Riley R."/>
            <person name="Andreopoulos W."/>
            <person name="He G."/>
            <person name="Johnson J."/>
            <person name="Nolan M."/>
            <person name="Tritt A."/>
            <person name="Barry K.W."/>
            <person name="Grigoriev I.V."/>
            <person name="Nagy L.G."/>
            <person name="Hibbett D."/>
            <person name="Henrissat B."/>
            <person name="Matheny P.B."/>
            <person name="Labbe J."/>
            <person name="Martin F.M."/>
        </authorList>
    </citation>
    <scope>NUCLEOTIDE SEQUENCE</scope>
    <source>
        <strain evidence="6">BPL690</strain>
    </source>
</reference>
<dbReference type="GO" id="GO:0006351">
    <property type="term" value="P:DNA-templated transcription"/>
    <property type="evidence" value="ECO:0007669"/>
    <property type="project" value="InterPro"/>
</dbReference>
<dbReference type="SUPFAM" id="SSF57701">
    <property type="entry name" value="Zn2/Cys6 DNA-binding domain"/>
    <property type="match status" value="1"/>
</dbReference>
<dbReference type="GO" id="GO:0003677">
    <property type="term" value="F:DNA binding"/>
    <property type="evidence" value="ECO:0007669"/>
    <property type="project" value="InterPro"/>
</dbReference>
<organism evidence="6 7">
    <name type="scientific">Multifurca ochricompacta</name>
    <dbReference type="NCBI Taxonomy" id="376703"/>
    <lineage>
        <taxon>Eukaryota</taxon>
        <taxon>Fungi</taxon>
        <taxon>Dikarya</taxon>
        <taxon>Basidiomycota</taxon>
        <taxon>Agaricomycotina</taxon>
        <taxon>Agaricomycetes</taxon>
        <taxon>Russulales</taxon>
        <taxon>Russulaceae</taxon>
        <taxon>Multifurca</taxon>
    </lineage>
</organism>
<feature type="compositionally biased region" description="Pro residues" evidence="3">
    <location>
        <begin position="704"/>
        <end position="717"/>
    </location>
</feature>
<dbReference type="InterPro" id="IPR001138">
    <property type="entry name" value="Zn2Cys6_DnaBD"/>
</dbReference>
<feature type="region of interest" description="Disordered" evidence="3">
    <location>
        <begin position="121"/>
        <end position="153"/>
    </location>
</feature>
<dbReference type="InterPro" id="IPR050987">
    <property type="entry name" value="AtrR-like"/>
</dbReference>
<dbReference type="Pfam" id="PF00172">
    <property type="entry name" value="Zn_clus"/>
    <property type="match status" value="1"/>
</dbReference>
<keyword evidence="7" id="KW-1185">Reference proteome</keyword>
<name>A0AAD4M1I4_9AGAM</name>
<feature type="compositionally biased region" description="Basic and acidic residues" evidence="3">
    <location>
        <begin position="139"/>
        <end position="148"/>
    </location>
</feature>
<dbReference type="PANTHER" id="PTHR46910">
    <property type="entry name" value="TRANSCRIPTION FACTOR PDR1"/>
    <property type="match status" value="1"/>
</dbReference>
<accession>A0AAD4M1I4</accession>
<dbReference type="Gene3D" id="4.10.240.10">
    <property type="entry name" value="Zn(2)-C6 fungal-type DNA-binding domain"/>
    <property type="match status" value="1"/>
</dbReference>
<dbReference type="SMART" id="SM00066">
    <property type="entry name" value="GAL4"/>
    <property type="match status" value="1"/>
</dbReference>
<evidence type="ECO:0000256" key="2">
    <source>
        <dbReference type="ARBA" id="ARBA00023242"/>
    </source>
</evidence>
<evidence type="ECO:0000313" key="6">
    <source>
        <dbReference type="EMBL" id="KAI0298023.1"/>
    </source>
</evidence>
<dbReference type="InterPro" id="IPR007219">
    <property type="entry name" value="XnlR_reg_dom"/>
</dbReference>
<feature type="region of interest" description="Disordered" evidence="3">
    <location>
        <begin position="628"/>
        <end position="721"/>
    </location>
</feature>
<dbReference type="Proteomes" id="UP001203297">
    <property type="component" value="Unassembled WGS sequence"/>
</dbReference>
<dbReference type="PANTHER" id="PTHR46910:SF38">
    <property type="entry name" value="ZN(2)-C6 FUNGAL-TYPE DOMAIN-CONTAINING PROTEIN"/>
    <property type="match status" value="1"/>
</dbReference>
<dbReference type="GO" id="GO:0000981">
    <property type="term" value="F:DNA-binding transcription factor activity, RNA polymerase II-specific"/>
    <property type="evidence" value="ECO:0007669"/>
    <property type="project" value="InterPro"/>
</dbReference>
<dbReference type="SMART" id="SM00906">
    <property type="entry name" value="Fungal_trans"/>
    <property type="match status" value="1"/>
</dbReference>
<protein>
    <submittedName>
        <fullName evidence="6">Fungal-specific transcription factor domain-containing protein</fullName>
    </submittedName>
</protein>
<dbReference type="Pfam" id="PF04082">
    <property type="entry name" value="Fungal_trans"/>
    <property type="match status" value="1"/>
</dbReference>
<gene>
    <name evidence="6" type="ORF">B0F90DRAFT_1810981</name>
</gene>
<evidence type="ECO:0000256" key="3">
    <source>
        <dbReference type="SAM" id="MobiDB-lite"/>
    </source>
</evidence>
<comment type="caution">
    <text evidence="6">The sequence shown here is derived from an EMBL/GenBank/DDBJ whole genome shotgun (WGS) entry which is preliminary data.</text>
</comment>
<evidence type="ECO:0000259" key="4">
    <source>
        <dbReference type="SMART" id="SM00066"/>
    </source>
</evidence>
<dbReference type="CDD" id="cd12148">
    <property type="entry name" value="fungal_TF_MHR"/>
    <property type="match status" value="1"/>
</dbReference>
<dbReference type="CDD" id="cd00067">
    <property type="entry name" value="GAL4"/>
    <property type="match status" value="1"/>
</dbReference>
<evidence type="ECO:0000256" key="1">
    <source>
        <dbReference type="ARBA" id="ARBA00022723"/>
    </source>
</evidence>
<dbReference type="InterPro" id="IPR036864">
    <property type="entry name" value="Zn2-C6_fun-type_DNA-bd_sf"/>
</dbReference>
<dbReference type="EMBL" id="WTXG01000031">
    <property type="protein sequence ID" value="KAI0298023.1"/>
    <property type="molecule type" value="Genomic_DNA"/>
</dbReference>
<keyword evidence="1" id="KW-0479">Metal-binding</keyword>
<feature type="domain" description="Xylanolytic transcriptional activator regulatory" evidence="5">
    <location>
        <begin position="353"/>
        <end position="426"/>
    </location>
</feature>
<feature type="compositionally biased region" description="Polar residues" evidence="3">
    <location>
        <begin position="121"/>
        <end position="138"/>
    </location>
</feature>
<evidence type="ECO:0000313" key="7">
    <source>
        <dbReference type="Proteomes" id="UP001203297"/>
    </source>
</evidence>
<proteinExistence type="predicted"/>